<dbReference type="InterPro" id="IPR045854">
    <property type="entry name" value="NO2/SO3_Rdtase_4Fe4S_sf"/>
</dbReference>
<dbReference type="GO" id="GO:0051539">
    <property type="term" value="F:4 iron, 4 sulfur cluster binding"/>
    <property type="evidence" value="ECO:0007669"/>
    <property type="project" value="UniProtKB-KW"/>
</dbReference>
<dbReference type="InterPro" id="IPR036136">
    <property type="entry name" value="Nit/Sulf_reduc_fer-like_dom_sf"/>
</dbReference>
<dbReference type="SUPFAM" id="SSF55124">
    <property type="entry name" value="Nitrite/Sulfite reductase N-terminal domain-like"/>
    <property type="match status" value="2"/>
</dbReference>
<dbReference type="Gene3D" id="3.90.480.10">
    <property type="entry name" value="Sulfite Reductase Hemoprotein,Domain 2"/>
    <property type="match status" value="1"/>
</dbReference>
<dbReference type="RefSeq" id="WP_089375582.1">
    <property type="nucleotide sequence ID" value="NZ_FZOA01000005.1"/>
</dbReference>
<evidence type="ECO:0000256" key="2">
    <source>
        <dbReference type="ARBA" id="ARBA00001966"/>
    </source>
</evidence>
<dbReference type="GO" id="GO:0000103">
    <property type="term" value="P:sulfate assimilation"/>
    <property type="evidence" value="ECO:0007669"/>
    <property type="project" value="TreeGrafter"/>
</dbReference>
<proteinExistence type="inferred from homology"/>
<keyword evidence="9" id="KW-0411">Iron-sulfur</keyword>
<dbReference type="GO" id="GO:0016002">
    <property type="term" value="F:sulfite reductase activity"/>
    <property type="evidence" value="ECO:0007669"/>
    <property type="project" value="TreeGrafter"/>
</dbReference>
<evidence type="ECO:0000256" key="4">
    <source>
        <dbReference type="ARBA" id="ARBA00022485"/>
    </source>
</evidence>
<dbReference type="OrthoDB" id="3189055at2"/>
<feature type="domain" description="Nitrite/Sulfite reductase ferredoxin-like" evidence="11">
    <location>
        <begin position="353"/>
        <end position="408"/>
    </location>
</feature>
<keyword evidence="5" id="KW-0349">Heme</keyword>
<evidence type="ECO:0000256" key="3">
    <source>
        <dbReference type="ARBA" id="ARBA00010429"/>
    </source>
</evidence>
<dbReference type="AlphaFoldDB" id="A0A238ZSP5"/>
<dbReference type="Pfam" id="PF01077">
    <property type="entry name" value="NIR_SIR"/>
    <property type="match status" value="1"/>
</dbReference>
<dbReference type="GO" id="GO:0050311">
    <property type="term" value="F:sulfite reductase (ferredoxin) activity"/>
    <property type="evidence" value="ECO:0007669"/>
    <property type="project" value="TreeGrafter"/>
</dbReference>
<keyword evidence="4" id="KW-0004">4Fe-4S</keyword>
<protein>
    <submittedName>
        <fullName evidence="12">Sulfite reductase (NADPH) beta subunit</fullName>
    </submittedName>
</protein>
<evidence type="ECO:0000259" key="11">
    <source>
        <dbReference type="Pfam" id="PF03460"/>
    </source>
</evidence>
<dbReference type="NCBIfam" id="NF010029">
    <property type="entry name" value="PRK13504.1"/>
    <property type="match status" value="1"/>
</dbReference>
<evidence type="ECO:0000313" key="12">
    <source>
        <dbReference type="EMBL" id="SNR86229.1"/>
    </source>
</evidence>
<dbReference type="EMBL" id="FZOA01000005">
    <property type="protein sequence ID" value="SNR86229.1"/>
    <property type="molecule type" value="Genomic_DNA"/>
</dbReference>
<evidence type="ECO:0000256" key="7">
    <source>
        <dbReference type="ARBA" id="ARBA00023002"/>
    </source>
</evidence>
<keyword evidence="13" id="KW-1185">Reference proteome</keyword>
<evidence type="ECO:0000256" key="8">
    <source>
        <dbReference type="ARBA" id="ARBA00023004"/>
    </source>
</evidence>
<evidence type="ECO:0000256" key="9">
    <source>
        <dbReference type="ARBA" id="ARBA00023014"/>
    </source>
</evidence>
<sequence length="566" mass="63920">MKNKFEHLVGNIDQFNSNELVKYDSNYLRGSISHGLGDPVTGSMQFNDTLLLKFHGIYQQDDRDLRADRQKRFLEPNYQFMVRIRIPGGLLSKQQWIGLDDISRKYAERGLRITTRQTIQFHGIRKGNLRKCMQALRKIGLDTIAACGDDSRGVVCGGNPTISSISRKVQEIAKQTSQRLIPKTEAYPEIWYEETKPVQAVDAEPVYGPLYLPRKFKVGFVIPPVNDIDVYGQDVGFIAIVRDGKLTGFNLCVGGGMGQIDSREDSYPRLAEEIGFVQVDEAAEVAEVIMGIQRDFGDRQDRHRARFKYTLDRLGLPWFLDELQQRRGKPLSAAYPVKFTQNGDEIGWRCGDDGLWQCTVYIESGRVNAALRDQLAGLFQLYDGRVRLTTNQNLQLTDVHDYELRQLQIRLSDLGLDTLTKPSEQAVNTLSCVALPTCGLAMAEAERYLPEFLPRFNQIKSNYGLDSLPITLRITGCPNGCARPYIAEVALTGRAHGLYNLYLGGSHVGNRLAKLYAKNVNEVKILSILNELMQRYKLLANPEERFGDFLVRTTLIDETVSSVQHA</sequence>
<comment type="cofactor">
    <cofactor evidence="2">
        <name>[4Fe-4S] cluster</name>
        <dbReference type="ChEBI" id="CHEBI:49883"/>
    </cofactor>
</comment>
<dbReference type="InterPro" id="IPR006066">
    <property type="entry name" value="NO2/SO3_Rdtase_FeS/sirohaem_BS"/>
</dbReference>
<evidence type="ECO:0000313" key="13">
    <source>
        <dbReference type="Proteomes" id="UP000198305"/>
    </source>
</evidence>
<dbReference type="PROSITE" id="PS00365">
    <property type="entry name" value="NIR_SIR"/>
    <property type="match status" value="1"/>
</dbReference>
<dbReference type="PRINTS" id="PR00397">
    <property type="entry name" value="SIROHAEM"/>
</dbReference>
<dbReference type="Pfam" id="PF03460">
    <property type="entry name" value="NIR_SIR_ferr"/>
    <property type="match status" value="2"/>
</dbReference>
<reference evidence="13" key="1">
    <citation type="submission" date="2017-06" db="EMBL/GenBank/DDBJ databases">
        <authorList>
            <person name="Varghese N."/>
            <person name="Submissions S."/>
        </authorList>
    </citation>
    <scope>NUCLEOTIDE SEQUENCE [LARGE SCALE GENOMIC DNA]</scope>
    <source>
        <strain evidence="13">Ca-68</strain>
    </source>
</reference>
<dbReference type="InterPro" id="IPR006067">
    <property type="entry name" value="NO2/SO3_Rdtase_4Fe4S_dom"/>
</dbReference>
<dbReference type="GO" id="GO:0009337">
    <property type="term" value="C:sulfite reductase complex (NADPH)"/>
    <property type="evidence" value="ECO:0007669"/>
    <property type="project" value="TreeGrafter"/>
</dbReference>
<dbReference type="SUPFAM" id="SSF56014">
    <property type="entry name" value="Nitrite and sulphite reductase 4Fe-4S domain-like"/>
    <property type="match status" value="2"/>
</dbReference>
<evidence type="ECO:0000259" key="10">
    <source>
        <dbReference type="Pfam" id="PF01077"/>
    </source>
</evidence>
<evidence type="ECO:0000256" key="5">
    <source>
        <dbReference type="ARBA" id="ARBA00022617"/>
    </source>
</evidence>
<accession>A0A238ZSP5</accession>
<comment type="similarity">
    <text evidence="3">Belongs to the nitrite and sulfite reductase 4Fe-4S domain family.</text>
</comment>
<dbReference type="Proteomes" id="UP000198305">
    <property type="component" value="Unassembled WGS sequence"/>
</dbReference>
<feature type="domain" description="Nitrite/sulphite reductase 4Fe-4S" evidence="10">
    <location>
        <begin position="179"/>
        <end position="330"/>
    </location>
</feature>
<dbReference type="GO" id="GO:0020037">
    <property type="term" value="F:heme binding"/>
    <property type="evidence" value="ECO:0007669"/>
    <property type="project" value="InterPro"/>
</dbReference>
<dbReference type="PANTHER" id="PTHR11493">
    <property type="entry name" value="SULFITE REDUCTASE [NADPH] SUBUNIT BETA-RELATED"/>
    <property type="match status" value="1"/>
</dbReference>
<evidence type="ECO:0000256" key="1">
    <source>
        <dbReference type="ARBA" id="ARBA00001929"/>
    </source>
</evidence>
<keyword evidence="7" id="KW-0560">Oxidoreductase</keyword>
<keyword evidence="6" id="KW-0479">Metal-binding</keyword>
<dbReference type="InterPro" id="IPR005117">
    <property type="entry name" value="NiRdtase/SiRdtase_haem-b_fer"/>
</dbReference>
<dbReference type="InterPro" id="IPR045169">
    <property type="entry name" value="NO2/SO3_Rdtase_4Fe4S_prot"/>
</dbReference>
<keyword evidence="8" id="KW-0408">Iron</keyword>
<evidence type="ECO:0000256" key="6">
    <source>
        <dbReference type="ARBA" id="ARBA00022723"/>
    </source>
</evidence>
<feature type="domain" description="Nitrite/Sulfite reductase ferredoxin-like" evidence="11">
    <location>
        <begin position="78"/>
        <end position="138"/>
    </location>
</feature>
<comment type="cofactor">
    <cofactor evidence="1">
        <name>siroheme</name>
        <dbReference type="ChEBI" id="CHEBI:60052"/>
    </cofactor>
</comment>
<organism evidence="12 13">
    <name type="scientific">Methylobacillus rhizosphaerae</name>
    <dbReference type="NCBI Taxonomy" id="551994"/>
    <lineage>
        <taxon>Bacteria</taxon>
        <taxon>Pseudomonadati</taxon>
        <taxon>Pseudomonadota</taxon>
        <taxon>Betaproteobacteria</taxon>
        <taxon>Nitrosomonadales</taxon>
        <taxon>Methylophilaceae</taxon>
        <taxon>Methylobacillus</taxon>
    </lineage>
</organism>
<dbReference type="PANTHER" id="PTHR11493:SF47">
    <property type="entry name" value="SULFITE REDUCTASE [NADPH] SUBUNIT BETA"/>
    <property type="match status" value="1"/>
</dbReference>
<name>A0A238ZSP5_9PROT</name>
<gene>
    <name evidence="12" type="ORF">SAMN05192560_1490</name>
</gene>
<dbReference type="Gene3D" id="3.30.413.10">
    <property type="entry name" value="Sulfite Reductase Hemoprotein, domain 1"/>
    <property type="match status" value="2"/>
</dbReference>
<dbReference type="GO" id="GO:0046872">
    <property type="term" value="F:metal ion binding"/>
    <property type="evidence" value="ECO:0007669"/>
    <property type="project" value="UniProtKB-KW"/>
</dbReference>